<dbReference type="GO" id="GO:0016020">
    <property type="term" value="C:membrane"/>
    <property type="evidence" value="ECO:0007669"/>
    <property type="project" value="TreeGrafter"/>
</dbReference>
<dbReference type="InterPro" id="IPR002656">
    <property type="entry name" value="Acyl_transf_3_dom"/>
</dbReference>
<feature type="domain" description="Acyltransferase 3" evidence="4">
    <location>
        <begin position="14"/>
        <end position="339"/>
    </location>
</feature>
<comment type="similarity">
    <text evidence="2">Belongs to the acyltransferase 3 family.</text>
</comment>
<dbReference type="PANTHER" id="PTHR23028:SF53">
    <property type="entry name" value="ACYL_TRANSF_3 DOMAIN-CONTAINING PROTEIN"/>
    <property type="match status" value="1"/>
</dbReference>
<feature type="transmembrane region" description="Helical" evidence="3">
    <location>
        <begin position="176"/>
        <end position="196"/>
    </location>
</feature>
<evidence type="ECO:0000313" key="7">
    <source>
        <dbReference type="Proteomes" id="UP000093199"/>
    </source>
</evidence>
<sequence length="664" mass="74154">MKDLPLASRQFYAEIAGLRLLCITLIVIYHIWLHKVSGGIDVFFVLTGFLTMLTMLYRIDEDGKVAPFTIVARIIKTQWLHAFIVIVGIMVMLFFTYPIGQWESALAHMRMTMMGVENGYLIDQATNYLAFDQAASPFQHFWSLAVQWQYAIVAAFVVAFVHIFSKQAKLPVRKTLLVVVVVLAAISFYASILWTANAPHTAYFHTLTRLWEILAGAAMALVVTTIKLHRFVARLAMWVSILMLVMTGILVPTTLAFPGYIAVIPVMAACLFLVSITGQTMTWGLFRARLTVWLSQYTYGLFLWHWPVLMMAKMVWQREVFTVEEGLLIIAVSLAFAVISHHATQLVQSMFTMRRYQFVSIVTFAIAVSVSVNLMMTQYIDDRQLKHAEAEHLMPVEQYPGAAVLTTGVEAEANVPLIPPMLNVRGDLPQIDGPDACNATTQAIVTCSFNAGAERPIIALVGGSHSGHWFPALEELAVALNFQLDTYLHDGCRFTNDDFNGQMTEACLAWNATVIEHFQTSPPDFIFTTATLNKRPTIPSGYIAQWQALEGYTHIIAVQDNPRMPHDVPDCIALHNGDARACHVERADVLPDVLPWDVTDNLPSNVTFIETAQAFCDDTTCFAAAGNIIAYRDTNHITATYAKTLQSILHEPLRSVLTETNNLN</sequence>
<comment type="caution">
    <text evidence="6">The sequence shown here is derived from an EMBL/GenBank/DDBJ whole genome shotgun (WGS) entry which is preliminary data.</text>
</comment>
<dbReference type="InterPro" id="IPR043968">
    <property type="entry name" value="SGNH"/>
</dbReference>
<keyword evidence="3" id="KW-1133">Transmembrane helix</keyword>
<dbReference type="Pfam" id="PF19040">
    <property type="entry name" value="SGNH"/>
    <property type="match status" value="1"/>
</dbReference>
<feature type="transmembrane region" description="Helical" evidence="3">
    <location>
        <begin position="147"/>
        <end position="164"/>
    </location>
</feature>
<organism evidence="6 7">
    <name type="scientific">Caryophanon tenue</name>
    <dbReference type="NCBI Taxonomy" id="33978"/>
    <lineage>
        <taxon>Bacteria</taxon>
        <taxon>Bacillati</taxon>
        <taxon>Bacillota</taxon>
        <taxon>Bacilli</taxon>
        <taxon>Bacillales</taxon>
        <taxon>Caryophanaceae</taxon>
        <taxon>Caryophanon</taxon>
    </lineage>
</organism>
<evidence type="ECO:0000259" key="4">
    <source>
        <dbReference type="Pfam" id="PF01757"/>
    </source>
</evidence>
<feature type="domain" description="SGNH" evidence="5">
    <location>
        <begin position="445"/>
        <end position="649"/>
    </location>
</feature>
<feature type="transmembrane region" description="Helical" evidence="3">
    <location>
        <begin position="288"/>
        <end position="306"/>
    </location>
</feature>
<keyword evidence="3" id="KW-0812">Transmembrane</keyword>
<dbReference type="AlphaFoldDB" id="A0A1C0Y733"/>
<dbReference type="STRING" id="33978.A6M13_05970"/>
<dbReference type="InterPro" id="IPR050879">
    <property type="entry name" value="Acyltransferase_3"/>
</dbReference>
<feature type="transmembrane region" description="Helical" evidence="3">
    <location>
        <begin position="38"/>
        <end position="59"/>
    </location>
</feature>
<dbReference type="EMBL" id="MASJ01000039">
    <property type="protein sequence ID" value="OCS82945.1"/>
    <property type="molecule type" value="Genomic_DNA"/>
</dbReference>
<keyword evidence="7" id="KW-1185">Reference proteome</keyword>
<feature type="transmembrane region" description="Helical" evidence="3">
    <location>
        <begin position="79"/>
        <end position="100"/>
    </location>
</feature>
<feature type="transmembrane region" description="Helical" evidence="3">
    <location>
        <begin position="12"/>
        <end position="32"/>
    </location>
</feature>
<evidence type="ECO:0000259" key="5">
    <source>
        <dbReference type="Pfam" id="PF19040"/>
    </source>
</evidence>
<feature type="transmembrane region" description="Helical" evidence="3">
    <location>
        <begin position="326"/>
        <end position="344"/>
    </location>
</feature>
<name>A0A1C0Y733_9BACL</name>
<feature type="transmembrane region" description="Helical" evidence="3">
    <location>
        <begin position="257"/>
        <end position="276"/>
    </location>
</feature>
<protein>
    <submittedName>
        <fullName evidence="6">Uncharacterized protein</fullName>
    </submittedName>
</protein>
<dbReference type="RefSeq" id="WP_066547723.1">
    <property type="nucleotide sequence ID" value="NZ_MASJ01000039.1"/>
</dbReference>
<reference evidence="6 7" key="1">
    <citation type="submission" date="2016-07" db="EMBL/GenBank/DDBJ databases">
        <title>Caryophanon tenue genome sequencing.</title>
        <authorList>
            <person name="Verma A."/>
            <person name="Pal Y."/>
            <person name="Krishnamurthi S."/>
        </authorList>
    </citation>
    <scope>NUCLEOTIDE SEQUENCE [LARGE SCALE GENOMIC DNA]</scope>
    <source>
        <strain evidence="6 7">DSM 14152</strain>
    </source>
</reference>
<keyword evidence="3" id="KW-0472">Membrane</keyword>
<evidence type="ECO:0000256" key="1">
    <source>
        <dbReference type="ARBA" id="ARBA00004370"/>
    </source>
</evidence>
<dbReference type="GO" id="GO:0000271">
    <property type="term" value="P:polysaccharide biosynthetic process"/>
    <property type="evidence" value="ECO:0007669"/>
    <property type="project" value="TreeGrafter"/>
</dbReference>
<dbReference type="PANTHER" id="PTHR23028">
    <property type="entry name" value="ACETYLTRANSFERASE"/>
    <property type="match status" value="1"/>
</dbReference>
<feature type="transmembrane region" description="Helical" evidence="3">
    <location>
        <begin position="202"/>
        <end position="224"/>
    </location>
</feature>
<proteinExistence type="inferred from homology"/>
<dbReference type="GO" id="GO:0016747">
    <property type="term" value="F:acyltransferase activity, transferring groups other than amino-acyl groups"/>
    <property type="evidence" value="ECO:0007669"/>
    <property type="project" value="InterPro"/>
</dbReference>
<gene>
    <name evidence="6" type="ORF">A6M13_05970</name>
</gene>
<comment type="subcellular location">
    <subcellularLocation>
        <location evidence="1">Membrane</location>
    </subcellularLocation>
</comment>
<evidence type="ECO:0000256" key="2">
    <source>
        <dbReference type="ARBA" id="ARBA00007400"/>
    </source>
</evidence>
<dbReference type="Pfam" id="PF01757">
    <property type="entry name" value="Acyl_transf_3"/>
    <property type="match status" value="1"/>
</dbReference>
<evidence type="ECO:0000313" key="6">
    <source>
        <dbReference type="EMBL" id="OCS82945.1"/>
    </source>
</evidence>
<feature type="transmembrane region" description="Helical" evidence="3">
    <location>
        <begin position="231"/>
        <end position="251"/>
    </location>
</feature>
<evidence type="ECO:0000256" key="3">
    <source>
        <dbReference type="SAM" id="Phobius"/>
    </source>
</evidence>
<dbReference type="Proteomes" id="UP000093199">
    <property type="component" value="Unassembled WGS sequence"/>
</dbReference>
<feature type="transmembrane region" description="Helical" evidence="3">
    <location>
        <begin position="356"/>
        <end position="376"/>
    </location>
</feature>
<accession>A0A1C0Y733</accession>
<dbReference type="OrthoDB" id="9796461at2"/>